<evidence type="ECO:0000256" key="1">
    <source>
        <dbReference type="ARBA" id="ARBA00022679"/>
    </source>
</evidence>
<keyword evidence="3" id="KW-0805">Transcription regulation</keyword>
<protein>
    <submittedName>
        <fullName evidence="6">GAF domain-containing protein</fullName>
    </submittedName>
</protein>
<proteinExistence type="predicted"/>
<evidence type="ECO:0000313" key="6">
    <source>
        <dbReference type="EMBL" id="NYE49233.1"/>
    </source>
</evidence>
<keyword evidence="7" id="KW-1185">Reference proteome</keyword>
<comment type="caution">
    <text evidence="6">The sequence shown here is derived from an EMBL/GenBank/DDBJ whole genome shotgun (WGS) entry which is preliminary data.</text>
</comment>
<keyword evidence="2" id="KW-0418">Kinase</keyword>
<dbReference type="SMART" id="SM00065">
    <property type="entry name" value="GAF"/>
    <property type="match status" value="1"/>
</dbReference>
<evidence type="ECO:0000313" key="7">
    <source>
        <dbReference type="Proteomes" id="UP000589036"/>
    </source>
</evidence>
<dbReference type="SUPFAM" id="SSF52172">
    <property type="entry name" value="CheY-like"/>
    <property type="match status" value="1"/>
</dbReference>
<evidence type="ECO:0000256" key="3">
    <source>
        <dbReference type="ARBA" id="ARBA00023015"/>
    </source>
</evidence>
<dbReference type="InterPro" id="IPR005561">
    <property type="entry name" value="ANTAR"/>
</dbReference>
<dbReference type="SMART" id="SM01012">
    <property type="entry name" value="ANTAR"/>
    <property type="match status" value="1"/>
</dbReference>
<dbReference type="Gene3D" id="1.10.10.10">
    <property type="entry name" value="Winged helix-like DNA-binding domain superfamily/Winged helix DNA-binding domain"/>
    <property type="match status" value="1"/>
</dbReference>
<dbReference type="InterPro" id="IPR029016">
    <property type="entry name" value="GAF-like_dom_sf"/>
</dbReference>
<dbReference type="GO" id="GO:0016301">
    <property type="term" value="F:kinase activity"/>
    <property type="evidence" value="ECO:0007669"/>
    <property type="project" value="UniProtKB-KW"/>
</dbReference>
<dbReference type="InterPro" id="IPR003018">
    <property type="entry name" value="GAF"/>
</dbReference>
<dbReference type="Gene3D" id="3.30.450.40">
    <property type="match status" value="1"/>
</dbReference>
<gene>
    <name evidence="6" type="ORF">HDA32_004353</name>
</gene>
<dbReference type="Pfam" id="PF13185">
    <property type="entry name" value="GAF_2"/>
    <property type="match status" value="1"/>
</dbReference>
<keyword evidence="4" id="KW-0804">Transcription</keyword>
<dbReference type="SUPFAM" id="SSF55781">
    <property type="entry name" value="GAF domain-like"/>
    <property type="match status" value="1"/>
</dbReference>
<dbReference type="EMBL" id="JACCCC010000001">
    <property type="protein sequence ID" value="NYE49233.1"/>
    <property type="molecule type" value="Genomic_DNA"/>
</dbReference>
<feature type="domain" description="ANTAR" evidence="5">
    <location>
        <begin position="161"/>
        <end position="222"/>
    </location>
</feature>
<sequence length="236" mass="25197">MEPDTQMARLFAEMARELAAQEALDKTLEQTVRLAAATVPGCEYAGVSILGPGKRLDTPACTASVVIDCDRIQYELGEGPCVQAAREEVIVVQVDDLVSDPRWPRFAARAGDLGIGSVLSCQLSTSRGTLGSLNLYAAGTKAFDAASREVAVIYAAHAGIALASIRLESALRSAISSRQTIGEAMGVLMERHRISARQSFEMLSQASQNLNIKLRDIAGRVAHTGVDPGRLTRDDL</sequence>
<dbReference type="Pfam" id="PF03861">
    <property type="entry name" value="ANTAR"/>
    <property type="match status" value="1"/>
</dbReference>
<dbReference type="InterPro" id="IPR036388">
    <property type="entry name" value="WH-like_DNA-bd_sf"/>
</dbReference>
<dbReference type="Proteomes" id="UP000589036">
    <property type="component" value="Unassembled WGS sequence"/>
</dbReference>
<evidence type="ECO:0000256" key="4">
    <source>
        <dbReference type="ARBA" id="ARBA00023163"/>
    </source>
</evidence>
<keyword evidence="1" id="KW-0808">Transferase</keyword>
<evidence type="ECO:0000256" key="2">
    <source>
        <dbReference type="ARBA" id="ARBA00022777"/>
    </source>
</evidence>
<organism evidence="6 7">
    <name type="scientific">Spinactinospora alkalitolerans</name>
    <dbReference type="NCBI Taxonomy" id="687207"/>
    <lineage>
        <taxon>Bacteria</taxon>
        <taxon>Bacillati</taxon>
        <taxon>Actinomycetota</taxon>
        <taxon>Actinomycetes</taxon>
        <taxon>Streptosporangiales</taxon>
        <taxon>Nocardiopsidaceae</taxon>
        <taxon>Spinactinospora</taxon>
    </lineage>
</organism>
<evidence type="ECO:0000259" key="5">
    <source>
        <dbReference type="PROSITE" id="PS50921"/>
    </source>
</evidence>
<accession>A0A852U2S3</accession>
<dbReference type="PIRSF" id="PIRSF036625">
    <property type="entry name" value="GAF_ANTAR"/>
    <property type="match status" value="1"/>
</dbReference>
<dbReference type="PROSITE" id="PS50921">
    <property type="entry name" value="ANTAR"/>
    <property type="match status" value="1"/>
</dbReference>
<name>A0A852U2S3_9ACTN</name>
<dbReference type="InterPro" id="IPR012074">
    <property type="entry name" value="GAF_ANTAR"/>
</dbReference>
<dbReference type="AlphaFoldDB" id="A0A852U2S3"/>
<dbReference type="GO" id="GO:0003723">
    <property type="term" value="F:RNA binding"/>
    <property type="evidence" value="ECO:0007669"/>
    <property type="project" value="InterPro"/>
</dbReference>
<dbReference type="InterPro" id="IPR011006">
    <property type="entry name" value="CheY-like_superfamily"/>
</dbReference>
<dbReference type="RefSeq" id="WP_179644931.1">
    <property type="nucleotide sequence ID" value="NZ_BAAAYY010000031.1"/>
</dbReference>
<reference evidence="6 7" key="1">
    <citation type="submission" date="2020-07" db="EMBL/GenBank/DDBJ databases">
        <title>Sequencing the genomes of 1000 actinobacteria strains.</title>
        <authorList>
            <person name="Klenk H.-P."/>
        </authorList>
    </citation>
    <scope>NUCLEOTIDE SEQUENCE [LARGE SCALE GENOMIC DNA]</scope>
    <source>
        <strain evidence="6 7">CXB654</strain>
    </source>
</reference>